<accession>A0ACC2JP82</accession>
<dbReference type="EMBL" id="JAPUUL010000877">
    <property type="protein sequence ID" value="KAJ8129058.1"/>
    <property type="molecule type" value="Genomic_DNA"/>
</dbReference>
<reference evidence="1" key="1">
    <citation type="submission" date="2022-12" db="EMBL/GenBank/DDBJ databases">
        <title>Genome Sequence of Lasiodiplodia mahajangana.</title>
        <authorList>
            <person name="Buettner E."/>
        </authorList>
    </citation>
    <scope>NUCLEOTIDE SEQUENCE</scope>
    <source>
        <strain evidence="1">VT137</strain>
    </source>
</reference>
<name>A0ACC2JP82_9PEZI</name>
<sequence length="964" mass="110458">MAPRRAIRTGRDAASTDSEQFLQPQSQKAIESIMGTLRSLGVQRGVEFPRIVVVGDQSARESSSLEAIANVKFPIKHNLRTRLITELVLRHSNEHSRDRCDVSIILQKDRSHEGLKKYDRISIRDQEEFDMVVNDTEFQLNIATDQPGICGGVLRIEISGPSQIDLTMADIPGYFNADSETQVPRDLQLADTLTQSYLRAGHNIIIAVVSAENESDLQRVADITRQIDDLLGDRKFGLITKLDTLNHGSVSERRYFRLAQNKHGMHRLEWHVLRNRSFQDMHTTDEERDGAEDEFFNQSLWKFLPASRKGVSRLRSRLGKILDDHLRSQLHDVELEVYALLIKNYRMLEKLGPPRRDSAEQRKYLIEASIQFTEIVDAAISGNYHQHELLRDQNHLRGGSMRLRAVIEKTLAKFALDMQSHGQAKRIVDEVTEANDKDVLRKNYSVSVRNMTWLMKGREFPGTFNSLVISELFREQSTPWRKIATDCARRLLELATDALKTVFQSILDEDASAKIWEYLMDQNLYHLRQELMKKIDEILQPRNLGYAITYNPSVTESVWEMHIKRCKERMKHVLGTYENMRETCSLEECLDKVVQTYEPDMETSASLSAADWAEAYYKIALDQFVDEFSRLAIVDCLMMKLPSLFTIEMVYNMDDETLELVAGEEWVFTGMRVMLEKDKCALEIGLKDLRRLLKDNGILDFSPVVGASNLEEVSPTVEIPSRLTPAPARRSRDRQIDKDREHRRQRSRDYGDKDLRSHRARENNHSTGDQDNGDKQVVRRGGPLPSQADSFALTTGEEPPKPKEKPNYSNSGALAAASNSVTQADGSTIVLKYHEPPEARKPSPKDQWKLFVFKGEDIIDTIPLSNRSCWLVGRDMTVVDMTAEHPSVSKQHAVIQFRYTEKRNEYGDKLGKVKPYLIDLESANGTLLNSKKVPQSRYLELREKDMIQFGQSTREYVLMLAPKD</sequence>
<gene>
    <name evidence="1" type="ORF">O1611_g4573</name>
</gene>
<keyword evidence="2" id="KW-1185">Reference proteome</keyword>
<comment type="caution">
    <text evidence="1">The sequence shown here is derived from an EMBL/GenBank/DDBJ whole genome shotgun (WGS) entry which is preliminary data.</text>
</comment>
<evidence type="ECO:0000313" key="2">
    <source>
        <dbReference type="Proteomes" id="UP001153332"/>
    </source>
</evidence>
<evidence type="ECO:0000313" key="1">
    <source>
        <dbReference type="EMBL" id="KAJ8129058.1"/>
    </source>
</evidence>
<proteinExistence type="predicted"/>
<dbReference type="Proteomes" id="UP001153332">
    <property type="component" value="Unassembled WGS sequence"/>
</dbReference>
<protein>
    <submittedName>
        <fullName evidence="1">Uncharacterized protein</fullName>
    </submittedName>
</protein>
<organism evidence="1 2">
    <name type="scientific">Lasiodiplodia mahajangana</name>
    <dbReference type="NCBI Taxonomy" id="1108764"/>
    <lineage>
        <taxon>Eukaryota</taxon>
        <taxon>Fungi</taxon>
        <taxon>Dikarya</taxon>
        <taxon>Ascomycota</taxon>
        <taxon>Pezizomycotina</taxon>
        <taxon>Dothideomycetes</taxon>
        <taxon>Dothideomycetes incertae sedis</taxon>
        <taxon>Botryosphaeriales</taxon>
        <taxon>Botryosphaeriaceae</taxon>
        <taxon>Lasiodiplodia</taxon>
    </lineage>
</organism>